<dbReference type="GO" id="GO:0016020">
    <property type="term" value="C:membrane"/>
    <property type="evidence" value="ECO:0007669"/>
    <property type="project" value="UniProtKB-SubCell"/>
</dbReference>
<evidence type="ECO:0000256" key="7">
    <source>
        <dbReference type="ARBA" id="ARBA00022833"/>
    </source>
</evidence>
<evidence type="ECO:0000256" key="10">
    <source>
        <dbReference type="PIRSR" id="PIRSR630564-1"/>
    </source>
</evidence>
<dbReference type="PROSITE" id="PS50178">
    <property type="entry name" value="ZF_FYVE"/>
    <property type="match status" value="1"/>
</dbReference>
<dbReference type="EMBL" id="JAIZAY010000004">
    <property type="protein sequence ID" value="KAJ8044262.1"/>
    <property type="molecule type" value="Genomic_DNA"/>
</dbReference>
<feature type="region of interest" description="Disordered" evidence="14">
    <location>
        <begin position="573"/>
        <end position="628"/>
    </location>
</feature>
<dbReference type="PANTHER" id="PTHR10807">
    <property type="entry name" value="MYOTUBULARIN-RELATED"/>
    <property type="match status" value="1"/>
</dbReference>
<dbReference type="InterPro" id="IPR030564">
    <property type="entry name" value="Myotubularin"/>
</dbReference>
<dbReference type="GO" id="GO:0052629">
    <property type="term" value="F:phosphatidylinositol-3,5-bisphosphate 3-phosphatase activity"/>
    <property type="evidence" value="ECO:0007669"/>
    <property type="project" value="UniProtKB-EC"/>
</dbReference>
<dbReference type="PANTHER" id="PTHR10807:SF75">
    <property type="entry name" value="PHOSPHATIDYLINOSITOL-3-PHOSPHATE PHOSPHATASE"/>
    <property type="match status" value="1"/>
</dbReference>
<dbReference type="GO" id="GO:0008270">
    <property type="term" value="F:zinc ion binding"/>
    <property type="evidence" value="ECO:0007669"/>
    <property type="project" value="UniProtKB-KW"/>
</dbReference>
<dbReference type="Proteomes" id="UP001152320">
    <property type="component" value="Chromosome 4"/>
</dbReference>
<dbReference type="SUPFAM" id="SSF52799">
    <property type="entry name" value="(Phosphotyrosine protein) phosphatases II"/>
    <property type="match status" value="1"/>
</dbReference>
<accession>A0A9Q1HCG8</accession>
<dbReference type="SMART" id="SM00064">
    <property type="entry name" value="FYVE"/>
    <property type="match status" value="1"/>
</dbReference>
<gene>
    <name evidence="17" type="ORF">HOLleu_11674</name>
</gene>
<dbReference type="Gene3D" id="3.30.40.10">
    <property type="entry name" value="Zinc/RING finger domain, C3HC4 (zinc finger)"/>
    <property type="match status" value="1"/>
</dbReference>
<protein>
    <recommendedName>
        <fullName evidence="3">phosphatidylinositol-3,5-bisphosphate 3-phosphatase</fullName>
        <ecNumber evidence="3">3.1.3.95</ecNumber>
    </recommendedName>
    <alternativeName>
        <fullName evidence="9">Phosphatidylinositol-3,5-bisphosphate 3-phosphatase</fullName>
    </alternativeName>
</protein>
<evidence type="ECO:0000256" key="9">
    <source>
        <dbReference type="ARBA" id="ARBA00032571"/>
    </source>
</evidence>
<evidence type="ECO:0000259" key="15">
    <source>
        <dbReference type="PROSITE" id="PS50178"/>
    </source>
</evidence>
<dbReference type="InterPro" id="IPR000306">
    <property type="entry name" value="Znf_FYVE"/>
</dbReference>
<keyword evidence="18" id="KW-1185">Reference proteome</keyword>
<dbReference type="GO" id="GO:0046856">
    <property type="term" value="P:phosphatidylinositol dephosphorylation"/>
    <property type="evidence" value="ECO:0007669"/>
    <property type="project" value="TreeGrafter"/>
</dbReference>
<dbReference type="Pfam" id="PF06602">
    <property type="entry name" value="Myotub-related"/>
    <property type="match status" value="1"/>
</dbReference>
<feature type="binding site" evidence="11">
    <location>
        <begin position="338"/>
        <end position="339"/>
    </location>
    <ligand>
        <name>substrate</name>
    </ligand>
</feature>
<dbReference type="GO" id="GO:0019903">
    <property type="term" value="F:protein phosphatase binding"/>
    <property type="evidence" value="ECO:0007669"/>
    <property type="project" value="TreeGrafter"/>
</dbReference>
<dbReference type="EC" id="3.1.3.95" evidence="3"/>
<evidence type="ECO:0000256" key="11">
    <source>
        <dbReference type="PIRSR" id="PIRSR630564-2"/>
    </source>
</evidence>
<feature type="compositionally biased region" description="Basic and acidic residues" evidence="14">
    <location>
        <begin position="595"/>
        <end position="613"/>
    </location>
</feature>
<keyword evidence="13" id="KW-0175">Coiled coil</keyword>
<dbReference type="InterPro" id="IPR011011">
    <property type="entry name" value="Znf_FYVE_PHD"/>
</dbReference>
<comment type="subcellular location">
    <subcellularLocation>
        <location evidence="1">Membrane</location>
    </subcellularLocation>
</comment>
<feature type="compositionally biased region" description="Polar residues" evidence="14">
    <location>
        <begin position="576"/>
        <end position="586"/>
    </location>
</feature>
<feature type="domain" description="FYVE-type" evidence="15">
    <location>
        <begin position="1011"/>
        <end position="1062"/>
    </location>
</feature>
<comment type="caution">
    <text evidence="17">The sequence shown here is derived from an EMBL/GenBank/DDBJ whole genome shotgun (WGS) entry which is preliminary data.</text>
</comment>
<evidence type="ECO:0000313" key="17">
    <source>
        <dbReference type="EMBL" id="KAJ8044262.1"/>
    </source>
</evidence>
<evidence type="ECO:0000256" key="6">
    <source>
        <dbReference type="ARBA" id="ARBA00022801"/>
    </source>
</evidence>
<evidence type="ECO:0000256" key="14">
    <source>
        <dbReference type="SAM" id="MobiDB-lite"/>
    </source>
</evidence>
<reference evidence="17" key="1">
    <citation type="submission" date="2021-10" db="EMBL/GenBank/DDBJ databases">
        <title>Tropical sea cucumber genome reveals ecological adaptation and Cuvierian tubules defense mechanism.</title>
        <authorList>
            <person name="Chen T."/>
        </authorList>
    </citation>
    <scope>NUCLEOTIDE SEQUENCE</scope>
    <source>
        <strain evidence="17">Nanhai2018</strain>
        <tissue evidence="17">Muscle</tissue>
    </source>
</reference>
<evidence type="ECO:0000256" key="12">
    <source>
        <dbReference type="PROSITE-ProRule" id="PRU00091"/>
    </source>
</evidence>
<evidence type="ECO:0000256" key="5">
    <source>
        <dbReference type="ARBA" id="ARBA00022771"/>
    </source>
</evidence>
<dbReference type="InterPro" id="IPR046978">
    <property type="entry name" value="MTMR4_FYVE"/>
</dbReference>
<dbReference type="InterPro" id="IPR029021">
    <property type="entry name" value="Prot-tyrosine_phosphatase-like"/>
</dbReference>
<keyword evidence="5 12" id="KW-0863">Zinc-finger</keyword>
<evidence type="ECO:0000256" key="1">
    <source>
        <dbReference type="ARBA" id="ARBA00004370"/>
    </source>
</evidence>
<evidence type="ECO:0000259" key="16">
    <source>
        <dbReference type="PROSITE" id="PS51339"/>
    </source>
</evidence>
<sequence>MADTEEQEHTKLDPRDIYEKPAIYKEDPDLEVPYPLLCGEHVIRMGKTADAVMVLSKYRFFVKYKKSFTNIPVRLIEQLEASENFLVIRCKDGKTSRVKFASDEQCQEWFHILEGASSPPTIMTDFFAFCFHAWCFSENGDGKKAPGMDFLKPDNLFEYNFSKEVQRLGFNIGNGWKVYRNVDFKVSSTYPEQHIVPAVMDDDEIRKICKFRSKGRFPSVVWRHHRNGAVIVRCGQPEVGVFNWRCKEDEKLIDSLLQACSTDCHDRQGRTYMNGHAGSSDKENNLHQAVTSLAPSKRVLIVDLRSYASAYANKLKGGGYEYEEYYETSETIFMGLVNIHSIRKSFQSLRTICSSATESSSWLSKLESSEWLLHLSLLLKTAHVVVKCVHKDGRPAVIHCTDGWDRTTQIVGLAEIMLDPYYRTLEGIQVLIEREWLDFGHQFATRCGHDINENDLNGRSPVFLQWLDCLHQLLKQFPTAFEFNETFLVKLAKHVYSCLFGTFLCNTKRERLEMLVQENTCSVWAILQVEPLVYKNFLYHPSNDQVLHPAWNISDLQFWSKLYLTDGWRSEVEDGPTTSLGETASIGSPKLPRTKSVDDIHKTASEEDGRRGSFVETSSLARTSSDPNLSDVRLEELVGTPPKGNYMLSSLSLEPQKAKANASCQEEQEPLLCRSEKTSNSAVKVDSLVSSEPKEIPQVEYSLMQSVEQQQVTHELLMQSSTDTVTEETPRNAPSFGLCNGYHSEELSVADHKDSNHNSENHLKLIRSSSVSTSTSDISNSHVTVVNGRRRKRSFDILTDMGKHPQSRIIRGSQSDSETRSYRRDSELAEISSSLLRGRNFSGPRSPTGTNCSLQIGRHLDEDGLTIVADPDQKRLVEIMLQLEAEKESMRRRIADLQTQLNELQCHDNWHEYQGLRYRTANCEIRYGKRKNPIVCGGGQRSSGVTGGQTLKTLLTPYLKGPKSLTVEEEEIKPSSVPNSLHSDTSWDQLDDREANQTLWVPDHAVTQCECGTKFGLIHRKHHCRNCGKIFCSSCSNFFIAIPREQLYEPQRVCMTCHRSLQEQQPQSSRLCSSQTSLDEGGNLLKVVTVVGQG</sequence>
<feature type="domain" description="Myotubularin phosphatase" evidence="16">
    <location>
        <begin position="155"/>
        <end position="563"/>
    </location>
</feature>
<dbReference type="AlphaFoldDB" id="A0A9Q1HCG8"/>
<evidence type="ECO:0000256" key="2">
    <source>
        <dbReference type="ARBA" id="ARBA00007471"/>
    </source>
</evidence>
<dbReference type="InterPro" id="IPR010569">
    <property type="entry name" value="Myotubularin-like_Pase_dom"/>
</dbReference>
<dbReference type="GO" id="GO:0010506">
    <property type="term" value="P:regulation of autophagy"/>
    <property type="evidence" value="ECO:0007669"/>
    <property type="project" value="TreeGrafter"/>
</dbReference>
<feature type="compositionally biased region" description="Polar residues" evidence="14">
    <location>
        <begin position="615"/>
        <end position="628"/>
    </location>
</feature>
<evidence type="ECO:0000256" key="3">
    <source>
        <dbReference type="ARBA" id="ARBA00012903"/>
    </source>
</evidence>
<dbReference type="GO" id="GO:0005737">
    <property type="term" value="C:cytoplasm"/>
    <property type="evidence" value="ECO:0007669"/>
    <property type="project" value="TreeGrafter"/>
</dbReference>
<dbReference type="InterPro" id="IPR016130">
    <property type="entry name" value="Tyr_Pase_AS"/>
</dbReference>
<feature type="coiled-coil region" evidence="13">
    <location>
        <begin position="873"/>
        <end position="907"/>
    </location>
</feature>
<dbReference type="OrthoDB" id="271628at2759"/>
<comment type="similarity">
    <text evidence="2">Belongs to the protein-tyrosine phosphatase family. Non-receptor class myotubularin subfamily.</text>
</comment>
<feature type="binding site" evidence="11">
    <location>
        <begin position="400"/>
        <end position="406"/>
    </location>
    <ligand>
        <name>substrate</name>
    </ligand>
</feature>
<evidence type="ECO:0000256" key="8">
    <source>
        <dbReference type="ARBA" id="ARBA00023136"/>
    </source>
</evidence>
<dbReference type="GO" id="GO:0004438">
    <property type="term" value="F:phosphatidylinositol-3-phosphate phosphatase activity"/>
    <property type="evidence" value="ECO:0007669"/>
    <property type="project" value="TreeGrafter"/>
</dbReference>
<dbReference type="CDD" id="cd15733">
    <property type="entry name" value="FYVE_MTMR4"/>
    <property type="match status" value="1"/>
</dbReference>
<name>A0A9Q1HCG8_HOLLE</name>
<keyword evidence="4" id="KW-0479">Metal-binding</keyword>
<dbReference type="SUPFAM" id="SSF57903">
    <property type="entry name" value="FYVE/PHD zinc finger"/>
    <property type="match status" value="1"/>
</dbReference>
<dbReference type="InterPro" id="IPR013083">
    <property type="entry name" value="Znf_RING/FYVE/PHD"/>
</dbReference>
<evidence type="ECO:0000256" key="4">
    <source>
        <dbReference type="ARBA" id="ARBA00022723"/>
    </source>
</evidence>
<keyword evidence="8" id="KW-0472">Membrane</keyword>
<feature type="active site" description="Phosphocysteine intermediate" evidence="10">
    <location>
        <position position="400"/>
    </location>
</feature>
<dbReference type="SUPFAM" id="SSF50729">
    <property type="entry name" value="PH domain-like"/>
    <property type="match status" value="1"/>
</dbReference>
<evidence type="ECO:0000313" key="18">
    <source>
        <dbReference type="Proteomes" id="UP001152320"/>
    </source>
</evidence>
<keyword evidence="6" id="KW-0378">Hydrolase</keyword>
<organism evidence="17 18">
    <name type="scientific">Holothuria leucospilota</name>
    <name type="common">Black long sea cucumber</name>
    <name type="synonym">Mertensiothuria leucospilota</name>
    <dbReference type="NCBI Taxonomy" id="206669"/>
    <lineage>
        <taxon>Eukaryota</taxon>
        <taxon>Metazoa</taxon>
        <taxon>Echinodermata</taxon>
        <taxon>Eleutherozoa</taxon>
        <taxon>Echinozoa</taxon>
        <taxon>Holothuroidea</taxon>
        <taxon>Aspidochirotacea</taxon>
        <taxon>Aspidochirotida</taxon>
        <taxon>Holothuriidae</taxon>
        <taxon>Holothuria</taxon>
    </lineage>
</organism>
<proteinExistence type="inferred from homology"/>
<dbReference type="Pfam" id="PF01363">
    <property type="entry name" value="FYVE"/>
    <property type="match status" value="1"/>
</dbReference>
<feature type="binding site" evidence="11">
    <location>
        <begin position="313"/>
        <end position="316"/>
    </location>
    <ligand>
        <name>substrate</name>
    </ligand>
</feature>
<evidence type="ECO:0000256" key="13">
    <source>
        <dbReference type="SAM" id="Coils"/>
    </source>
</evidence>
<dbReference type="InterPro" id="IPR017455">
    <property type="entry name" value="Znf_FYVE-rel"/>
</dbReference>
<dbReference type="PROSITE" id="PS00383">
    <property type="entry name" value="TYR_PHOSPHATASE_1"/>
    <property type="match status" value="1"/>
</dbReference>
<dbReference type="PROSITE" id="PS51339">
    <property type="entry name" value="PPASE_MYOTUBULARIN"/>
    <property type="match status" value="1"/>
</dbReference>
<keyword evidence="7" id="KW-0862">Zinc</keyword>